<sequence length="333" mass="34922">MPSSQAPIGSRFGAASTAEEVVSGINLSGKTAIVTGGYAGIGLETVRVLAGAGAEVIVPVRDQAKAEHALAGLARVSSAPMDLMDPASVDAFAETFLASGRALDILVNNAGVMAPPLARDARGYESEFSTNHLGHFQLTARLWPALKAAGAAGGARVVELSSRGHRFSPVVFDDVNFERRDYDPWLGYGQSKTANILFALELDRRGESHGVRAFSLHPGGIVATDLGRHLDPSRLRDMGAIDENGEPVIDPARSLKTIPQGAATSVWCAVSPDLDGMGGVYCDDCDIAPIAPETAEDPADPATRLTTGVRAYAVDPEAAKRLWTLSQHLTGLT</sequence>
<comment type="caution">
    <text evidence="3">The sequence shown here is derived from an EMBL/GenBank/DDBJ whole genome shotgun (WGS) entry which is preliminary data.</text>
</comment>
<dbReference type="PANTHER" id="PTHR24320:SF272">
    <property type="entry name" value="NAD(P)-BINDING ROSSMANN-FOLD SUPERFAMILY PROTEIN"/>
    <property type="match status" value="1"/>
</dbReference>
<dbReference type="Pfam" id="PF00106">
    <property type="entry name" value="adh_short"/>
    <property type="match status" value="1"/>
</dbReference>
<dbReference type="InterPro" id="IPR036291">
    <property type="entry name" value="NAD(P)-bd_dom_sf"/>
</dbReference>
<keyword evidence="2" id="KW-0560">Oxidoreductase</keyword>
<organism evidence="3 4">
    <name type="scientific">Rhodopseudomonas julia</name>
    <dbReference type="NCBI Taxonomy" id="200617"/>
    <lineage>
        <taxon>Bacteria</taxon>
        <taxon>Pseudomonadati</taxon>
        <taxon>Pseudomonadota</taxon>
        <taxon>Alphaproteobacteria</taxon>
        <taxon>Hyphomicrobiales</taxon>
        <taxon>Nitrobacteraceae</taxon>
        <taxon>Rhodopseudomonas</taxon>
    </lineage>
</organism>
<proteinExistence type="inferred from homology"/>
<dbReference type="Gene3D" id="3.40.50.720">
    <property type="entry name" value="NAD(P)-binding Rossmann-like Domain"/>
    <property type="match status" value="1"/>
</dbReference>
<reference evidence="3 4" key="1">
    <citation type="submission" date="2023-07" db="EMBL/GenBank/DDBJ databases">
        <title>Genomic Encyclopedia of Type Strains, Phase IV (KMG-IV): sequencing the most valuable type-strain genomes for metagenomic binning, comparative biology and taxonomic classification.</title>
        <authorList>
            <person name="Goeker M."/>
        </authorList>
    </citation>
    <scope>NUCLEOTIDE SEQUENCE [LARGE SCALE GENOMIC DNA]</scope>
    <source>
        <strain evidence="3 4">DSM 11549</strain>
    </source>
</reference>
<protein>
    <submittedName>
        <fullName evidence="3">NAD(P)-dependent dehydrogenase (Short-subunit alcohol dehydrogenase family)</fullName>
    </submittedName>
</protein>
<dbReference type="PRINTS" id="PR00081">
    <property type="entry name" value="GDHRDH"/>
</dbReference>
<gene>
    <name evidence="3" type="ORF">J2R99_000373</name>
</gene>
<dbReference type="EMBL" id="JAUSUK010000001">
    <property type="protein sequence ID" value="MDQ0324524.1"/>
    <property type="molecule type" value="Genomic_DNA"/>
</dbReference>
<evidence type="ECO:0000256" key="2">
    <source>
        <dbReference type="ARBA" id="ARBA00023002"/>
    </source>
</evidence>
<comment type="similarity">
    <text evidence="1">Belongs to the short-chain dehydrogenases/reductases (SDR) family.</text>
</comment>
<name>A0ABU0C1Y8_9BRAD</name>
<keyword evidence="4" id="KW-1185">Reference proteome</keyword>
<dbReference type="SUPFAM" id="SSF51735">
    <property type="entry name" value="NAD(P)-binding Rossmann-fold domains"/>
    <property type="match status" value="1"/>
</dbReference>
<dbReference type="NCBIfam" id="NF004845">
    <property type="entry name" value="PRK06196.1"/>
    <property type="match status" value="1"/>
</dbReference>
<dbReference type="PANTHER" id="PTHR24320">
    <property type="entry name" value="RETINOL DEHYDROGENASE"/>
    <property type="match status" value="1"/>
</dbReference>
<evidence type="ECO:0000313" key="4">
    <source>
        <dbReference type="Proteomes" id="UP001230253"/>
    </source>
</evidence>
<dbReference type="InterPro" id="IPR002347">
    <property type="entry name" value="SDR_fam"/>
</dbReference>
<evidence type="ECO:0000313" key="3">
    <source>
        <dbReference type="EMBL" id="MDQ0324524.1"/>
    </source>
</evidence>
<accession>A0ABU0C1Y8</accession>
<dbReference type="RefSeq" id="WP_307152803.1">
    <property type="nucleotide sequence ID" value="NZ_JAUSUK010000001.1"/>
</dbReference>
<evidence type="ECO:0000256" key="1">
    <source>
        <dbReference type="ARBA" id="ARBA00006484"/>
    </source>
</evidence>
<dbReference type="Proteomes" id="UP001230253">
    <property type="component" value="Unassembled WGS sequence"/>
</dbReference>